<protein>
    <submittedName>
        <fullName evidence="2">Uncharacterized protein</fullName>
    </submittedName>
</protein>
<sequence>MKKMNYVVTAGLACTLMLTPLGSIDAKSKTSKYDRNKNGIHDSWEKKYKLKGKKLAQQDTDHDGLSNYTEYKLELSPRNQDSDRDRISDANEDTDRDGLSNTIELELGTKPYTRDSDRDGILDGKERNQSGHRYEDMLKKMKIKLATETTESQIEYHFKKKKSQLRVKTNDATVDEARVRQLIQFIESNPKMTEEELRAQLISLFALSGSYQLKIELEYFNRAETKSEHRHIDEDDQDTDQDDQGQDEDEDDDDQDDDEDENEEDDD</sequence>
<evidence type="ECO:0000256" key="1">
    <source>
        <dbReference type="SAM" id="MobiDB-lite"/>
    </source>
</evidence>
<keyword evidence="3" id="KW-1185">Reference proteome</keyword>
<comment type="caution">
    <text evidence="2">The sequence shown here is derived from an EMBL/GenBank/DDBJ whole genome shotgun (WGS) entry which is preliminary data.</text>
</comment>
<dbReference type="EMBL" id="JASBQV010000005">
    <property type="protein sequence ID" value="MDI3234359.1"/>
    <property type="molecule type" value="Genomic_DNA"/>
</dbReference>
<dbReference type="Proteomes" id="UP001243286">
    <property type="component" value="Unassembled WGS sequence"/>
</dbReference>
<evidence type="ECO:0000313" key="3">
    <source>
        <dbReference type="Proteomes" id="UP001243286"/>
    </source>
</evidence>
<name>A0ABT6R248_9BACL</name>
<organism evidence="2 3">
    <name type="scientific">Exiguobacterium antarcticum</name>
    <dbReference type="NCBI Taxonomy" id="132920"/>
    <lineage>
        <taxon>Bacteria</taxon>
        <taxon>Bacillati</taxon>
        <taxon>Bacillota</taxon>
        <taxon>Bacilli</taxon>
        <taxon>Bacillales</taxon>
        <taxon>Bacillales Family XII. Incertae Sedis</taxon>
        <taxon>Exiguobacterium</taxon>
    </lineage>
</organism>
<feature type="region of interest" description="Disordered" evidence="1">
    <location>
        <begin position="225"/>
        <end position="267"/>
    </location>
</feature>
<dbReference type="SUPFAM" id="SSF103647">
    <property type="entry name" value="TSP type-3 repeat"/>
    <property type="match status" value="1"/>
</dbReference>
<dbReference type="Gene3D" id="4.10.1080.10">
    <property type="entry name" value="TSP type-3 repeat"/>
    <property type="match status" value="1"/>
</dbReference>
<feature type="compositionally biased region" description="Basic and acidic residues" evidence="1">
    <location>
        <begin position="71"/>
        <end position="89"/>
    </location>
</feature>
<dbReference type="InterPro" id="IPR028974">
    <property type="entry name" value="TSP_type-3_rpt"/>
</dbReference>
<feature type="compositionally biased region" description="Basic and acidic residues" evidence="1">
    <location>
        <begin position="112"/>
        <end position="130"/>
    </location>
</feature>
<feature type="region of interest" description="Disordered" evidence="1">
    <location>
        <begin position="51"/>
        <end position="130"/>
    </location>
</feature>
<dbReference type="RefSeq" id="WP_282355075.1">
    <property type="nucleotide sequence ID" value="NZ_JASBQV010000005.1"/>
</dbReference>
<gene>
    <name evidence="2" type="ORF">QK289_05025</name>
</gene>
<feature type="compositionally biased region" description="Acidic residues" evidence="1">
    <location>
        <begin position="234"/>
        <end position="267"/>
    </location>
</feature>
<accession>A0ABT6R248</accession>
<evidence type="ECO:0000313" key="2">
    <source>
        <dbReference type="EMBL" id="MDI3234359.1"/>
    </source>
</evidence>
<reference evidence="2 3" key="1">
    <citation type="submission" date="2023-04" db="EMBL/GenBank/DDBJ databases">
        <title>Antarctic isolates genomes.</title>
        <authorList>
            <person name="Dimov S.G."/>
        </authorList>
    </citation>
    <scope>NUCLEOTIDE SEQUENCE [LARGE SCALE GENOMIC DNA]</scope>
    <source>
        <strain evidence="2 3">AL19</strain>
    </source>
</reference>
<proteinExistence type="predicted"/>